<dbReference type="Proteomes" id="UP001368500">
    <property type="component" value="Unassembled WGS sequence"/>
</dbReference>
<gene>
    <name evidence="1" type="ORF">AACH11_10120</name>
</gene>
<dbReference type="EMBL" id="JBBUTF010000008">
    <property type="protein sequence ID" value="MEK8026313.1"/>
    <property type="molecule type" value="Genomic_DNA"/>
</dbReference>
<dbReference type="SUPFAM" id="SSF74653">
    <property type="entry name" value="TolA/TonB C-terminal domain"/>
    <property type="match status" value="1"/>
</dbReference>
<comment type="caution">
    <text evidence="1">The sequence shown here is derived from an EMBL/GenBank/DDBJ whole genome shotgun (WGS) entry which is preliminary data.</text>
</comment>
<proteinExistence type="predicted"/>
<sequence>MRVPSFSAIPAASTVPVPPVTTGPLRPPGRRCGRRCTAALGRVGSGLALAGLLAAAPANAQFRSTPPALPGTGEPSAAASGQAYRQDAARHLYASYPMQVWKGRLPPLLHGVAVVEVDVDAEGQVTDVRFKRPPAAPEVAPWIQQMIRRAAPFPAPRQIGPTQYVDVWLVHKGGRFQLDTLTEGQD</sequence>
<keyword evidence="2" id="KW-1185">Reference proteome</keyword>
<evidence type="ECO:0000313" key="1">
    <source>
        <dbReference type="EMBL" id="MEK8026313.1"/>
    </source>
</evidence>
<dbReference type="Gene3D" id="3.30.1150.10">
    <property type="match status" value="1"/>
</dbReference>
<protein>
    <recommendedName>
        <fullName evidence="3">Energy transducer TonB</fullName>
    </recommendedName>
</protein>
<accession>A0ABU9B9P8</accession>
<organism evidence="1 2">
    <name type="scientific">Pseudaquabacterium rugosum</name>
    <dbReference type="NCBI Taxonomy" id="2984194"/>
    <lineage>
        <taxon>Bacteria</taxon>
        <taxon>Pseudomonadati</taxon>
        <taxon>Pseudomonadota</taxon>
        <taxon>Betaproteobacteria</taxon>
        <taxon>Burkholderiales</taxon>
        <taxon>Sphaerotilaceae</taxon>
        <taxon>Pseudaquabacterium</taxon>
    </lineage>
</organism>
<evidence type="ECO:0008006" key="3">
    <source>
        <dbReference type="Google" id="ProtNLM"/>
    </source>
</evidence>
<name>A0ABU9B9P8_9BURK</name>
<dbReference type="RefSeq" id="WP_341374099.1">
    <property type="nucleotide sequence ID" value="NZ_JBBUTF010000008.1"/>
</dbReference>
<reference evidence="1 2" key="1">
    <citation type="submission" date="2024-04" db="EMBL/GenBank/DDBJ databases">
        <title>Novel species of the genus Ideonella isolated from streams.</title>
        <authorList>
            <person name="Lu H."/>
        </authorList>
    </citation>
    <scope>NUCLEOTIDE SEQUENCE [LARGE SCALE GENOMIC DNA]</scope>
    <source>
        <strain evidence="1 2">BYS139W</strain>
    </source>
</reference>
<evidence type="ECO:0000313" key="2">
    <source>
        <dbReference type="Proteomes" id="UP001368500"/>
    </source>
</evidence>